<organism evidence="2 3">
    <name type="scientific">Danionella cerebrum</name>
    <dbReference type="NCBI Taxonomy" id="2873325"/>
    <lineage>
        <taxon>Eukaryota</taxon>
        <taxon>Metazoa</taxon>
        <taxon>Chordata</taxon>
        <taxon>Craniata</taxon>
        <taxon>Vertebrata</taxon>
        <taxon>Euteleostomi</taxon>
        <taxon>Actinopterygii</taxon>
        <taxon>Neopterygii</taxon>
        <taxon>Teleostei</taxon>
        <taxon>Ostariophysi</taxon>
        <taxon>Cypriniformes</taxon>
        <taxon>Danionidae</taxon>
        <taxon>Danioninae</taxon>
        <taxon>Danionella</taxon>
    </lineage>
</organism>
<proteinExistence type="predicted"/>
<accession>A0A553QMU5</accession>
<dbReference type="EMBL" id="SRMA01025783">
    <property type="protein sequence ID" value="TRY91066.1"/>
    <property type="molecule type" value="Genomic_DNA"/>
</dbReference>
<dbReference type="Proteomes" id="UP000316079">
    <property type="component" value="Unassembled WGS sequence"/>
</dbReference>
<evidence type="ECO:0000313" key="3">
    <source>
        <dbReference type="Proteomes" id="UP000316079"/>
    </source>
</evidence>
<keyword evidence="3" id="KW-1185">Reference proteome</keyword>
<reference evidence="2 3" key="1">
    <citation type="journal article" date="2019" name="Sci. Data">
        <title>Hybrid genome assembly and annotation of Danionella translucida.</title>
        <authorList>
            <person name="Kadobianskyi M."/>
            <person name="Schulze L."/>
            <person name="Schuelke M."/>
            <person name="Judkewitz B."/>
        </authorList>
    </citation>
    <scope>NUCLEOTIDE SEQUENCE [LARGE SCALE GENOMIC DNA]</scope>
    <source>
        <strain evidence="2 3">Bolton</strain>
    </source>
</reference>
<gene>
    <name evidence="2" type="ORF">DNTS_035785</name>
</gene>
<dbReference type="PANTHER" id="PTHR33862:SF3">
    <property type="entry name" value="OROFACIAL CLEFT 1 CANDIDATE GENE 1 PROTEIN"/>
    <property type="match status" value="1"/>
</dbReference>
<comment type="caution">
    <text evidence="2">The sequence shown here is derived from an EMBL/GenBank/DDBJ whole genome shotgun (WGS) entry which is preliminary data.</text>
</comment>
<evidence type="ECO:0000256" key="1">
    <source>
        <dbReference type="SAM" id="MobiDB-lite"/>
    </source>
</evidence>
<name>A0A553QMU5_9TELE</name>
<dbReference type="PANTHER" id="PTHR33862">
    <property type="entry name" value="OROFACIAL CLEFT 1 CANDIDATE GENE 1 PROTEIN"/>
    <property type="match status" value="1"/>
</dbReference>
<protein>
    <submittedName>
        <fullName evidence="2">Uncharacterized protein</fullName>
    </submittedName>
</protein>
<feature type="region of interest" description="Disordered" evidence="1">
    <location>
        <begin position="1"/>
        <end position="60"/>
    </location>
</feature>
<feature type="region of interest" description="Disordered" evidence="1">
    <location>
        <begin position="153"/>
        <end position="172"/>
    </location>
</feature>
<dbReference type="AlphaFoldDB" id="A0A553QMU5"/>
<sequence length="397" mass="45212">MVKLQQKAAEQPEQKKSNTRGLMEGAVNQAFQQDESELRRDVEGSKPAARKLQEGLPTTEMHPVPPSVIQSQLHIPQQPVLTGNEGAQNYFDPSTSAEGDPRRCRMSGVGGRDELELRFMNADEKNVYERLSEMLQEDTAVVDLPGMVLSGDVPQGVGDGRINPQGPNMAERTSKDIPHYLEQLRECVQKDMIPVGRSSMKQEERGKTEKRMWARKQRIRHVDEEEAILRDRLYAAFQRYLHQHQAEVTNQCGELTEETENTEPTGFDPEEVEWTRTPQPIEVLVLCLRAVREKLPRGLYSVNVSLQTQLGGRTLHWSRLRQQQWAGNTQPVEHQGRYCDTELNINQSLCVVREPQKTALLRPAQRSCLFNLPTLQCALASSVFFFLSELSQEETRN</sequence>
<dbReference type="InterPro" id="IPR031390">
    <property type="entry name" value="OFCC1"/>
</dbReference>
<dbReference type="OrthoDB" id="347244at2759"/>
<evidence type="ECO:0000313" key="2">
    <source>
        <dbReference type="EMBL" id="TRY91066.1"/>
    </source>
</evidence>
<dbReference type="Pfam" id="PF15680">
    <property type="entry name" value="OFCC1"/>
    <property type="match status" value="1"/>
</dbReference>
<dbReference type="STRING" id="623744.A0A553QMU5"/>